<evidence type="ECO:0000256" key="2">
    <source>
        <dbReference type="ARBA" id="ARBA00022679"/>
    </source>
</evidence>
<keyword evidence="3" id="KW-0547">Nucleotide-binding</keyword>
<feature type="domain" description="Adenylate kinase active site lid" evidence="6">
    <location>
        <begin position="596"/>
        <end position="641"/>
    </location>
</feature>
<dbReference type="InterPro" id="IPR006259">
    <property type="entry name" value="Adenyl_kin_sub"/>
</dbReference>
<evidence type="ECO:0000313" key="8">
    <source>
        <dbReference type="Proteomes" id="UP000604046"/>
    </source>
</evidence>
<comment type="caution">
    <text evidence="7">The sequence shown here is derived from an EMBL/GenBank/DDBJ whole genome shotgun (WGS) entry which is preliminary data.</text>
</comment>
<feature type="domain" description="Adenylate kinase active site lid" evidence="6">
    <location>
        <begin position="94"/>
        <end position="139"/>
    </location>
</feature>
<dbReference type="OrthoDB" id="439792at2759"/>
<dbReference type="InterPro" id="IPR007862">
    <property type="entry name" value="Adenylate_kinase_lid-dom"/>
</dbReference>
<feature type="region of interest" description="Disordered" evidence="5">
    <location>
        <begin position="106"/>
        <end position="142"/>
    </location>
</feature>
<dbReference type="FunFam" id="3.40.50.300:FF:000106">
    <property type="entry name" value="Adenylate kinase mitochondrial"/>
    <property type="match status" value="1"/>
</dbReference>
<feature type="region of interest" description="Disordered" evidence="5">
    <location>
        <begin position="608"/>
        <end position="644"/>
    </location>
</feature>
<evidence type="ECO:0000256" key="1">
    <source>
        <dbReference type="ARBA" id="ARBA00007220"/>
    </source>
</evidence>
<evidence type="ECO:0000313" key="7">
    <source>
        <dbReference type="EMBL" id="CAE7273914.1"/>
    </source>
</evidence>
<reference evidence="7" key="1">
    <citation type="submission" date="2021-02" db="EMBL/GenBank/DDBJ databases">
        <authorList>
            <person name="Dougan E. K."/>
            <person name="Rhodes N."/>
            <person name="Thang M."/>
            <person name="Chan C."/>
        </authorList>
    </citation>
    <scope>NUCLEOTIDE SEQUENCE</scope>
</reference>
<dbReference type="GO" id="GO:0004017">
    <property type="term" value="F:AMP kinase activity"/>
    <property type="evidence" value="ECO:0007669"/>
    <property type="project" value="InterPro"/>
</dbReference>
<comment type="similarity">
    <text evidence="1">Belongs to the adenylate kinase family.</text>
</comment>
<feature type="region of interest" description="Disordered" evidence="5">
    <location>
        <begin position="339"/>
        <end position="375"/>
    </location>
</feature>
<dbReference type="HAMAP" id="MF_00235">
    <property type="entry name" value="Adenylate_kinase_Adk"/>
    <property type="match status" value="3"/>
</dbReference>
<sequence>MLREAVDSGSEIGLRAKSVMAQGQLVSDDIVIGIIRERVKAADCLKGFILDGFPRTTAQALALDEMLAATGEEVKTVLELSVPDEVLIERIGGRWIHKASGRSYHTKYNPPKSFDGKSEPTPENMRDDQTGEALTQRPDDNKDALPKRLAAYHAETVPVLGHYKSRSGCRVAQVDSNLGPTRKTEDIWADCAKALGLKREQIILMFGPPAAGKGTHGGRITAALGIPQLSTGDMLREAVDSGSEIGLRAKSVMAQGQLVSDDIVIGIIRERVKAADCLKGFILDGFPRTTAQALALDEMLTATGEEVKTVLELSVPDEVLIERIGGRWIHKASGRSYHTKYNPPKSFDGKSEPTPENMRDDQTGEALTQRPDDNKDALPKRLAAYHAETVPVLGHYKSRPGCRVAQVDSNLGPMRKTEDIWADCAKALGLKREQIILMFGPPAAGKGTHGGRITAALGIPQLSTGDMLREAVDSGSEIGLRAKSVMAQGQPGSLICLVFSQAAKVAALTLAAGEVAPQNSGRPNRQLVSDDIVIGIIRERVKAADCLKGFILDGFPRTTAQALALDEMLAATGEEVKTVLELSVPDEVLIERIGGRWIHKASGRSYHTKYNPPKSFDGKSEPTPENMRDDQTGEALTQRPDDNKDALPKRLAAYHAETVPVLGHYKSRSGCRVAQVDSNLGPTRKTEDIWADCAKALGLKA</sequence>
<dbReference type="InterPro" id="IPR033690">
    <property type="entry name" value="Adenylat_kinase_CS"/>
</dbReference>
<dbReference type="PANTHER" id="PTHR23359">
    <property type="entry name" value="NUCLEOTIDE KINASE"/>
    <property type="match status" value="1"/>
</dbReference>
<accession>A0A812MLM2</accession>
<dbReference type="PROSITE" id="PS00113">
    <property type="entry name" value="ADENYLATE_KINASE"/>
    <property type="match status" value="3"/>
</dbReference>
<feature type="compositionally biased region" description="Basic and acidic residues" evidence="5">
    <location>
        <begin position="616"/>
        <end position="631"/>
    </location>
</feature>
<proteinExistence type="inferred from homology"/>
<dbReference type="Gene3D" id="3.40.50.300">
    <property type="entry name" value="P-loop containing nucleotide triphosphate hydrolases"/>
    <property type="match status" value="3"/>
</dbReference>
<dbReference type="SUPFAM" id="SSF52540">
    <property type="entry name" value="P-loop containing nucleoside triphosphate hydrolases"/>
    <property type="match status" value="3"/>
</dbReference>
<keyword evidence="8" id="KW-1185">Reference proteome</keyword>
<organism evidence="7 8">
    <name type="scientific">Symbiodinium natans</name>
    <dbReference type="NCBI Taxonomy" id="878477"/>
    <lineage>
        <taxon>Eukaryota</taxon>
        <taxon>Sar</taxon>
        <taxon>Alveolata</taxon>
        <taxon>Dinophyceae</taxon>
        <taxon>Suessiales</taxon>
        <taxon>Symbiodiniaceae</taxon>
        <taxon>Symbiodinium</taxon>
    </lineage>
</organism>
<dbReference type="AlphaFoldDB" id="A0A812MLM2"/>
<feature type="domain" description="Adenylate kinase active site lid" evidence="6">
    <location>
        <begin position="327"/>
        <end position="372"/>
    </location>
</feature>
<evidence type="ECO:0000259" key="6">
    <source>
        <dbReference type="Pfam" id="PF05191"/>
    </source>
</evidence>
<feature type="compositionally biased region" description="Basic and acidic residues" evidence="5">
    <location>
        <begin position="347"/>
        <end position="362"/>
    </location>
</feature>
<dbReference type="NCBIfam" id="TIGR01351">
    <property type="entry name" value="adk"/>
    <property type="match status" value="1"/>
</dbReference>
<evidence type="ECO:0000256" key="4">
    <source>
        <dbReference type="ARBA" id="ARBA00022777"/>
    </source>
</evidence>
<dbReference type="InterPro" id="IPR000850">
    <property type="entry name" value="Adenylat/UMP-CMP_kin"/>
</dbReference>
<dbReference type="GO" id="GO:0005524">
    <property type="term" value="F:ATP binding"/>
    <property type="evidence" value="ECO:0007669"/>
    <property type="project" value="InterPro"/>
</dbReference>
<dbReference type="NCBIfam" id="NF001381">
    <property type="entry name" value="PRK00279.1-3"/>
    <property type="match status" value="1"/>
</dbReference>
<dbReference type="InterPro" id="IPR027417">
    <property type="entry name" value="P-loop_NTPase"/>
</dbReference>
<dbReference type="SMR" id="A0A812MLM2"/>
<dbReference type="EMBL" id="CAJNDS010001713">
    <property type="protein sequence ID" value="CAE7273914.1"/>
    <property type="molecule type" value="Genomic_DNA"/>
</dbReference>
<dbReference type="Pfam" id="PF00406">
    <property type="entry name" value="ADK"/>
    <property type="match status" value="4"/>
</dbReference>
<keyword evidence="4" id="KW-0418">Kinase</keyword>
<keyword evidence="2" id="KW-0808">Transferase</keyword>
<dbReference type="Proteomes" id="UP000604046">
    <property type="component" value="Unassembled WGS sequence"/>
</dbReference>
<dbReference type="PRINTS" id="PR00094">
    <property type="entry name" value="ADENYLTKNASE"/>
</dbReference>
<dbReference type="SUPFAM" id="SSF57774">
    <property type="entry name" value="Microbial and mitochondrial ADK, insert 'zinc finger' domain"/>
    <property type="match status" value="1"/>
</dbReference>
<evidence type="ECO:0000256" key="3">
    <source>
        <dbReference type="ARBA" id="ARBA00022741"/>
    </source>
</evidence>
<gene>
    <name evidence="7" type="primary">adk</name>
    <name evidence="7" type="ORF">SNAT2548_LOCUS14531</name>
</gene>
<dbReference type="InterPro" id="IPR036193">
    <property type="entry name" value="ADK_active_lid_dom_sf"/>
</dbReference>
<protein>
    <submittedName>
        <fullName evidence="7">Adk protein</fullName>
    </submittedName>
</protein>
<evidence type="ECO:0000256" key="5">
    <source>
        <dbReference type="SAM" id="MobiDB-lite"/>
    </source>
</evidence>
<dbReference type="Pfam" id="PF05191">
    <property type="entry name" value="ADK_lid"/>
    <property type="match status" value="3"/>
</dbReference>
<feature type="compositionally biased region" description="Basic and acidic residues" evidence="5">
    <location>
        <begin position="114"/>
        <end position="129"/>
    </location>
</feature>
<name>A0A812MLM2_9DINO</name>
<dbReference type="CDD" id="cd01428">
    <property type="entry name" value="ADK"/>
    <property type="match status" value="3"/>
</dbReference>